<organism evidence="3 4">
    <name type="scientific">Nannospalax galili</name>
    <name type="common">Northern Israeli blind subterranean mole rat</name>
    <name type="synonym">Spalax galili</name>
    <dbReference type="NCBI Taxonomy" id="1026970"/>
    <lineage>
        <taxon>Eukaryota</taxon>
        <taxon>Metazoa</taxon>
        <taxon>Chordata</taxon>
        <taxon>Craniata</taxon>
        <taxon>Vertebrata</taxon>
        <taxon>Euteleostomi</taxon>
        <taxon>Mammalia</taxon>
        <taxon>Eutheria</taxon>
        <taxon>Euarchontoglires</taxon>
        <taxon>Glires</taxon>
        <taxon>Rodentia</taxon>
        <taxon>Myomorpha</taxon>
        <taxon>Muroidea</taxon>
        <taxon>Spalacidae</taxon>
        <taxon>Spalacinae</taxon>
        <taxon>Nannospalax</taxon>
    </lineage>
</organism>
<dbReference type="GO" id="GO:0001227">
    <property type="term" value="F:DNA-binding transcription repressor activity, RNA polymerase II-specific"/>
    <property type="evidence" value="ECO:0007669"/>
    <property type="project" value="Ensembl"/>
</dbReference>
<dbReference type="InterPro" id="IPR013761">
    <property type="entry name" value="SAM/pointed_sf"/>
</dbReference>
<feature type="compositionally biased region" description="Polar residues" evidence="1">
    <location>
        <begin position="252"/>
        <end position="266"/>
    </location>
</feature>
<dbReference type="SMART" id="SM00454">
    <property type="entry name" value="SAM"/>
    <property type="match status" value="1"/>
</dbReference>
<dbReference type="OrthoDB" id="9943471at2759"/>
<dbReference type="GeneID" id="103731708"/>
<feature type="region of interest" description="Disordered" evidence="1">
    <location>
        <begin position="252"/>
        <end position="282"/>
    </location>
</feature>
<sequence length="446" mass="49310">MTNPMMSVNPFLTESGQQRIPLVPSPFRPPVVDRDVLSSTIAPSDPSQFCVPSQFGSSILPNANMPSLLPSRVCSGWGILPPESTKAVTRRNEMLQRYHTARAEMEMYAIYQQRRMERVNPKGHAGLGLPLLYRSSGLGIPAGYHSRNMLPASDLHLRRSTLRHLQRNPILVASDPHFTECWGQKYQLRRGPGNQNPLDNESEDFKSQTEGKISGHMPASPNDEDEYANDPEIEVCSNQKSGETEEKPITALTNPSEELQPTQRKPSSLVAKAWRGDKEKSSEQECEACDEKNGVCSPVSIASLPGAHALPAIGESHSLAEDIQKWTIEDVHNFIKSLPGCSDYAQVFKDHAIDGETLPLLTEEHLRGTMGLKLGPALKIQSQVSQHVGSMFCKKMPSLPAHTRQAFDHPAATSPLLDINSWSGVLNVPCSQDMIPQRIEQDSMRN</sequence>
<dbReference type="Ensembl" id="ENSNGAT00000022831.1">
    <property type="protein sequence ID" value="ENSNGAP00000017203.1"/>
    <property type="gene ID" value="ENSNGAG00000017701.1"/>
</dbReference>
<dbReference type="GO" id="GO:0046548">
    <property type="term" value="P:retinal rod cell development"/>
    <property type="evidence" value="ECO:0007669"/>
    <property type="project" value="Ensembl"/>
</dbReference>
<reference evidence="3" key="1">
    <citation type="submission" date="2025-08" db="UniProtKB">
        <authorList>
            <consortium name="Ensembl"/>
        </authorList>
    </citation>
    <scope>IDENTIFICATION</scope>
</reference>
<dbReference type="OMA" id="MLYMMNL"/>
<dbReference type="GO" id="GO:0042393">
    <property type="term" value="F:histone binding"/>
    <property type="evidence" value="ECO:0007669"/>
    <property type="project" value="TreeGrafter"/>
</dbReference>
<dbReference type="RefSeq" id="XP_008828342.1">
    <property type="nucleotide sequence ID" value="XM_008830120.1"/>
</dbReference>
<protein>
    <submittedName>
        <fullName evidence="3">Sterile alpha motif domain containing 7</fullName>
    </submittedName>
</protein>
<dbReference type="InterPro" id="IPR050548">
    <property type="entry name" value="PcG_chromatin_remod_factors"/>
</dbReference>
<dbReference type="GO" id="GO:0005737">
    <property type="term" value="C:cytoplasm"/>
    <property type="evidence" value="ECO:0007669"/>
    <property type="project" value="Ensembl"/>
</dbReference>
<dbReference type="SUPFAM" id="SSF47769">
    <property type="entry name" value="SAM/Pointed domain"/>
    <property type="match status" value="1"/>
</dbReference>
<dbReference type="GeneTree" id="ENSGT00940000160075"/>
<proteinExistence type="predicted"/>
<dbReference type="AlphaFoldDB" id="A0A8C6REZ1"/>
<dbReference type="Proteomes" id="UP000694381">
    <property type="component" value="Unassembled WGS sequence"/>
</dbReference>
<evidence type="ECO:0000313" key="3">
    <source>
        <dbReference type="Ensembl" id="ENSNGAP00000017203.1"/>
    </source>
</evidence>
<evidence type="ECO:0000259" key="2">
    <source>
        <dbReference type="PROSITE" id="PS50105"/>
    </source>
</evidence>
<dbReference type="InterPro" id="IPR001660">
    <property type="entry name" value="SAM"/>
</dbReference>
<accession>A0A8C6REZ1</accession>
<dbReference type="CDD" id="cd09579">
    <property type="entry name" value="SAM_Samd7_11"/>
    <property type="match status" value="1"/>
</dbReference>
<name>A0A8C6REZ1_NANGA</name>
<dbReference type="GO" id="GO:0035102">
    <property type="term" value="C:PRC1 complex"/>
    <property type="evidence" value="ECO:0007669"/>
    <property type="project" value="Ensembl"/>
</dbReference>
<dbReference type="Gene3D" id="1.10.150.50">
    <property type="entry name" value="Transcription Factor, Ets-1"/>
    <property type="match status" value="1"/>
</dbReference>
<reference evidence="3" key="2">
    <citation type="submission" date="2025-09" db="UniProtKB">
        <authorList>
            <consortium name="Ensembl"/>
        </authorList>
    </citation>
    <scope>IDENTIFICATION</scope>
</reference>
<gene>
    <name evidence="3" type="primary">Samd7</name>
</gene>
<feature type="domain" description="SAM" evidence="2">
    <location>
        <begin position="326"/>
        <end position="372"/>
    </location>
</feature>
<dbReference type="PROSITE" id="PS50105">
    <property type="entry name" value="SAM_DOMAIN"/>
    <property type="match status" value="1"/>
</dbReference>
<dbReference type="PANTHER" id="PTHR12247">
    <property type="entry name" value="POLYCOMB GROUP PROTEIN"/>
    <property type="match status" value="1"/>
</dbReference>
<dbReference type="Pfam" id="PF00536">
    <property type="entry name" value="SAM_1"/>
    <property type="match status" value="1"/>
</dbReference>
<keyword evidence="4" id="KW-1185">Reference proteome</keyword>
<dbReference type="CTD" id="344658"/>
<dbReference type="GO" id="GO:0003682">
    <property type="term" value="F:chromatin binding"/>
    <property type="evidence" value="ECO:0007669"/>
    <property type="project" value="TreeGrafter"/>
</dbReference>
<dbReference type="PANTHER" id="PTHR12247:SF89">
    <property type="entry name" value="STERILE ALPHA MOTIF DOMAIN-CONTAINING PROTEIN 7"/>
    <property type="match status" value="1"/>
</dbReference>
<feature type="region of interest" description="Disordered" evidence="1">
    <location>
        <begin position="189"/>
        <end position="228"/>
    </location>
</feature>
<dbReference type="KEGG" id="ngi:103731708"/>
<dbReference type="GO" id="GO:0045814">
    <property type="term" value="P:negative regulation of gene expression, epigenetic"/>
    <property type="evidence" value="ECO:0007669"/>
    <property type="project" value="Ensembl"/>
</dbReference>
<evidence type="ECO:0000313" key="4">
    <source>
        <dbReference type="Proteomes" id="UP000694381"/>
    </source>
</evidence>
<evidence type="ECO:0000256" key="1">
    <source>
        <dbReference type="SAM" id="MobiDB-lite"/>
    </source>
</evidence>